<feature type="region of interest" description="Disordered" evidence="1">
    <location>
        <begin position="151"/>
        <end position="197"/>
    </location>
</feature>
<comment type="caution">
    <text evidence="2">The sequence shown here is derived from an EMBL/GenBank/DDBJ whole genome shotgun (WGS) entry which is preliminary data.</text>
</comment>
<dbReference type="InterPro" id="IPR046732">
    <property type="entry name" value="DUF6624"/>
</dbReference>
<dbReference type="Proteomes" id="UP001597260">
    <property type="component" value="Unassembled WGS sequence"/>
</dbReference>
<protein>
    <submittedName>
        <fullName evidence="2">DUF6624 domain-containing protein</fullName>
    </submittedName>
</protein>
<feature type="compositionally biased region" description="Basic and acidic residues" evidence="1">
    <location>
        <begin position="170"/>
        <end position="183"/>
    </location>
</feature>
<gene>
    <name evidence="2" type="ORF">ACFQ4H_06040</name>
</gene>
<dbReference type="RefSeq" id="WP_377567853.1">
    <property type="nucleotide sequence ID" value="NZ_JBHTMP010000006.1"/>
</dbReference>
<dbReference type="EMBL" id="JBHTMP010000006">
    <property type="protein sequence ID" value="MFD1320651.1"/>
    <property type="molecule type" value="Genomic_DNA"/>
</dbReference>
<feature type="compositionally biased region" description="Low complexity" evidence="1">
    <location>
        <begin position="184"/>
        <end position="197"/>
    </location>
</feature>
<accession>A0ABW3YAN7</accession>
<proteinExistence type="predicted"/>
<keyword evidence="3" id="KW-1185">Reference proteome</keyword>
<name>A0ABW3YAN7_9ACTN</name>
<evidence type="ECO:0000313" key="3">
    <source>
        <dbReference type="Proteomes" id="UP001597260"/>
    </source>
</evidence>
<organism evidence="2 3">
    <name type="scientific">Micromonospora sonneratiae</name>
    <dbReference type="NCBI Taxonomy" id="1184706"/>
    <lineage>
        <taxon>Bacteria</taxon>
        <taxon>Bacillati</taxon>
        <taxon>Actinomycetota</taxon>
        <taxon>Actinomycetes</taxon>
        <taxon>Micromonosporales</taxon>
        <taxon>Micromonosporaceae</taxon>
        <taxon>Micromonospora</taxon>
    </lineage>
</organism>
<reference evidence="3" key="1">
    <citation type="journal article" date="2019" name="Int. J. Syst. Evol. Microbiol.">
        <title>The Global Catalogue of Microorganisms (GCM) 10K type strain sequencing project: providing services to taxonomists for standard genome sequencing and annotation.</title>
        <authorList>
            <consortium name="The Broad Institute Genomics Platform"/>
            <consortium name="The Broad Institute Genome Sequencing Center for Infectious Disease"/>
            <person name="Wu L."/>
            <person name="Ma J."/>
        </authorList>
    </citation>
    <scope>NUCLEOTIDE SEQUENCE [LARGE SCALE GENOMIC DNA]</scope>
    <source>
        <strain evidence="3">JCM 31037</strain>
    </source>
</reference>
<evidence type="ECO:0000313" key="2">
    <source>
        <dbReference type="EMBL" id="MFD1320651.1"/>
    </source>
</evidence>
<sequence length="197" mass="22204">MEHGELSAELIERMDRDQLARAELVRGLTGRTVHDEVWARVCDIDIDNTAWFAGVLDRHGWPRRSEVGADASTAAWLIAQHADLDPEFQRRCLRLLEQAVHDGEAQPSHLAYLTDRVLRAQDRPQLYGTQFWYEDDGSLQPQPIADPEHLDERRHSVGLGPFAEHVSQIRQRESDDRTDDETGGRSSSGTGSLPTSS</sequence>
<evidence type="ECO:0000256" key="1">
    <source>
        <dbReference type="SAM" id="MobiDB-lite"/>
    </source>
</evidence>
<dbReference type="Pfam" id="PF20329">
    <property type="entry name" value="DUF6624"/>
    <property type="match status" value="1"/>
</dbReference>